<feature type="compositionally biased region" description="Gly residues" evidence="1">
    <location>
        <begin position="792"/>
        <end position="801"/>
    </location>
</feature>
<feature type="region of interest" description="Disordered" evidence="1">
    <location>
        <begin position="755"/>
        <end position="908"/>
    </location>
</feature>
<evidence type="ECO:0000256" key="1">
    <source>
        <dbReference type="SAM" id="MobiDB-lite"/>
    </source>
</evidence>
<feature type="compositionally biased region" description="Gly residues" evidence="1">
    <location>
        <begin position="418"/>
        <end position="445"/>
    </location>
</feature>
<proteinExistence type="predicted"/>
<reference evidence="2" key="1">
    <citation type="journal article" date="2014" name="Int. J. Syst. Evol. Microbiol.">
        <title>Complete genome sequence of Corynebacterium casei LMG S-19264T (=DSM 44701T), isolated from a smear-ripened cheese.</title>
        <authorList>
            <consortium name="US DOE Joint Genome Institute (JGI-PGF)"/>
            <person name="Walter F."/>
            <person name="Albersmeier A."/>
            <person name="Kalinowski J."/>
            <person name="Ruckert C."/>
        </authorList>
    </citation>
    <scope>NUCLEOTIDE SEQUENCE</scope>
    <source>
        <strain evidence="2">JCM 3313</strain>
    </source>
</reference>
<feature type="compositionally biased region" description="Gly residues" evidence="1">
    <location>
        <begin position="856"/>
        <end position="887"/>
    </location>
</feature>
<evidence type="ECO:0000313" key="2">
    <source>
        <dbReference type="EMBL" id="GGP58362.1"/>
    </source>
</evidence>
<protein>
    <recommendedName>
        <fullName evidence="4">WXG100 family type VII secretion target</fullName>
    </recommendedName>
</protein>
<dbReference type="Proteomes" id="UP000639606">
    <property type="component" value="Unassembled WGS sequence"/>
</dbReference>
<feature type="compositionally biased region" description="Polar residues" evidence="1">
    <location>
        <begin position="894"/>
        <end position="903"/>
    </location>
</feature>
<gene>
    <name evidence="2" type="ORF">GCM10010185_33520</name>
</gene>
<feature type="compositionally biased region" description="Polar residues" evidence="1">
    <location>
        <begin position="819"/>
        <end position="850"/>
    </location>
</feature>
<sequence length="924" mass="93905">MTGVADQNEIKQLLDDPNVTADTKKELVRALAGAGGSEEDVRRYAEANGVDVPNDPGFWQHAGGALLAPVTGGASVAFNVGQEVRHGAWTMEGETADKLVNKAKEERELGSTQKVLNETGDFRTSDELLDAGSPGLRFFEKFIPIYQEAAPLAGHGGRAPDLNGEIYKNYDEVREIDLGKFREDADKINKLVAELDNHENGLGTAWNALGAWEGEAAQAANQYNGKFLNTAGAFIQDAKGAPGTITAGASTIQQQVKEFAQHVHDLYSEQCGGLSVDEAKKQIRMARGDINQSDFSLGDWFSGIPDMLVGGAIGIVVGGPVGGLIGNFMGWADHAKEVRQRLMEEAKQKLQVLCQEFDSKKQAFDGYCQAVQTGVQSTYDTMFGQLDGQLKDKPFGQVGDPPPFTGEQGGREKAKQPPGGGGDQPGGGGGTPGGGGGTPGGGGGAPEIPKPENPLDKDGDGKPDVPGDTDGDGKPDDLDGDGKPDDQTKPDGLKGEEQPEVVTIRSGENEIQVTEPDANGHVQITVDTPTGEPKTYDVDFSKNPDAYNALVGQNGGGAALAGALAGAAPATAGAAPGSGAAPGAGAAPAAGGAIPIQAGEDGKALIEADGLAITAQVDPLTGEITLSVDNGDGTPEEYGVAFGEDEADRTPSIPGMDDAVSRPAAAEPSFTTMPAPDSGVFQPEQPVTTMPAPDSGVFQPEPPVTTMPAADTSGFRPEPPAGFTAPAAAAPTPAFGVEQPQFGQQQFAQQQFGPAQFGQPQFGQPQFGQPPVDSAFAASSTGGTTSTSGASLFGGGGGGFDGADSVLGGKPDSGAGDSPWSSPGSASADQSLADTNASQAGQPGSATLPSMQDGAHSGGSPAGGGMMGGGMMGGGMAGGMAGGGQQQGGDTERSPSQWRTTGSLFDDDLSLSRVQGVLGDEGSR</sequence>
<comment type="caution">
    <text evidence="2">The sequence shown here is derived from an EMBL/GenBank/DDBJ whole genome shotgun (WGS) entry which is preliminary data.</text>
</comment>
<keyword evidence="3" id="KW-1185">Reference proteome</keyword>
<feature type="compositionally biased region" description="Low complexity" evidence="1">
    <location>
        <begin position="755"/>
        <end position="791"/>
    </location>
</feature>
<accession>A0A918EDK5</accession>
<feature type="compositionally biased region" description="Basic and acidic residues" evidence="1">
    <location>
        <begin position="449"/>
        <end position="497"/>
    </location>
</feature>
<dbReference type="EMBL" id="BMRG01000005">
    <property type="protein sequence ID" value="GGP58362.1"/>
    <property type="molecule type" value="Genomic_DNA"/>
</dbReference>
<dbReference type="AlphaFoldDB" id="A0A918EDK5"/>
<evidence type="ECO:0000313" key="3">
    <source>
        <dbReference type="Proteomes" id="UP000639606"/>
    </source>
</evidence>
<evidence type="ECO:0008006" key="4">
    <source>
        <dbReference type="Google" id="ProtNLM"/>
    </source>
</evidence>
<feature type="region of interest" description="Disordered" evidence="1">
    <location>
        <begin position="387"/>
        <end position="539"/>
    </location>
</feature>
<name>A0A918EDK5_9PSEU</name>
<reference evidence="2" key="2">
    <citation type="submission" date="2020-09" db="EMBL/GenBank/DDBJ databases">
        <authorList>
            <person name="Sun Q."/>
            <person name="Ohkuma M."/>
        </authorList>
    </citation>
    <scope>NUCLEOTIDE SEQUENCE</scope>
    <source>
        <strain evidence="2">JCM 3313</strain>
    </source>
</reference>
<organism evidence="2 3">
    <name type="scientific">Saccharothrix coeruleofusca</name>
    <dbReference type="NCBI Taxonomy" id="33919"/>
    <lineage>
        <taxon>Bacteria</taxon>
        <taxon>Bacillati</taxon>
        <taxon>Actinomycetota</taxon>
        <taxon>Actinomycetes</taxon>
        <taxon>Pseudonocardiales</taxon>
        <taxon>Pseudonocardiaceae</taxon>
        <taxon>Saccharothrix</taxon>
    </lineage>
</organism>
<feature type="region of interest" description="Disordered" evidence="1">
    <location>
        <begin position="569"/>
        <end position="590"/>
    </location>
</feature>